<organism evidence="2 3">
    <name type="scientific">Hymenobacter negativus</name>
    <dbReference type="NCBI Taxonomy" id="2795026"/>
    <lineage>
        <taxon>Bacteria</taxon>
        <taxon>Pseudomonadati</taxon>
        <taxon>Bacteroidota</taxon>
        <taxon>Cytophagia</taxon>
        <taxon>Cytophagales</taxon>
        <taxon>Hymenobacteraceae</taxon>
        <taxon>Hymenobacter</taxon>
    </lineage>
</organism>
<evidence type="ECO:0000259" key="1">
    <source>
        <dbReference type="Pfam" id="PF21837"/>
    </source>
</evidence>
<keyword evidence="3" id="KW-1185">Reference proteome</keyword>
<accession>A0ABS0Q2D2</accession>
<protein>
    <recommendedName>
        <fullName evidence="1">DUF6896 domain-containing protein</fullName>
    </recommendedName>
</protein>
<dbReference type="EMBL" id="JAEDAE010000001">
    <property type="protein sequence ID" value="MBH8556436.1"/>
    <property type="molecule type" value="Genomic_DNA"/>
</dbReference>
<dbReference type="Pfam" id="PF21837">
    <property type="entry name" value="DUF6896"/>
    <property type="match status" value="1"/>
</dbReference>
<feature type="domain" description="DUF6896" evidence="1">
    <location>
        <begin position="4"/>
        <end position="130"/>
    </location>
</feature>
<sequence>MDLEKILRQYVSDIVSVVNIMKEEGFRRNPIETWQQTLYKNGEIAGANLKYDFHGMGCWVKWRGRVIDFDFRGDVANTIFGIDAWFAAYYLQSMKLEGYSDFGFCHIQILNTIEKLNQEGELVQKENVYFYLQDYNKLEELENLID</sequence>
<name>A0ABS0Q2D2_9BACT</name>
<proteinExistence type="predicted"/>
<comment type="caution">
    <text evidence="2">The sequence shown here is derived from an EMBL/GenBank/DDBJ whole genome shotgun (WGS) entry which is preliminary data.</text>
</comment>
<gene>
    <name evidence="2" type="ORF">I7X13_00155</name>
</gene>
<evidence type="ECO:0000313" key="2">
    <source>
        <dbReference type="EMBL" id="MBH8556436.1"/>
    </source>
</evidence>
<evidence type="ECO:0000313" key="3">
    <source>
        <dbReference type="Proteomes" id="UP000625631"/>
    </source>
</evidence>
<dbReference type="InterPro" id="IPR054191">
    <property type="entry name" value="DUF6896"/>
</dbReference>
<reference evidence="2 3" key="1">
    <citation type="submission" date="2020-12" db="EMBL/GenBank/DDBJ databases">
        <title>Hymenobacter sp.</title>
        <authorList>
            <person name="Kim M.K."/>
        </authorList>
    </citation>
    <scope>NUCLEOTIDE SEQUENCE [LARGE SCALE GENOMIC DNA]</scope>
    <source>
        <strain evidence="2 3">BT442</strain>
    </source>
</reference>
<dbReference type="Proteomes" id="UP000625631">
    <property type="component" value="Unassembled WGS sequence"/>
</dbReference>